<evidence type="ECO:0000256" key="3">
    <source>
        <dbReference type="ARBA" id="ARBA00022448"/>
    </source>
</evidence>
<evidence type="ECO:0000256" key="6">
    <source>
        <dbReference type="ARBA" id="ARBA00022989"/>
    </source>
</evidence>
<keyword evidence="10 12" id="KW-0739">Sodium transport</keyword>
<keyword evidence="11 12" id="KW-0407">Ion channel</keyword>
<keyword evidence="3 12" id="KW-0813">Transport</keyword>
<keyword evidence="5 12" id="KW-0812">Transmembrane</keyword>
<dbReference type="Proteomes" id="UP000789524">
    <property type="component" value="Unassembled WGS sequence"/>
</dbReference>
<evidence type="ECO:0000256" key="2">
    <source>
        <dbReference type="ARBA" id="ARBA00007193"/>
    </source>
</evidence>
<comment type="caution">
    <text evidence="14">The sequence shown here is derived from an EMBL/GenBank/DDBJ whole genome shotgun (WGS) entry which is preliminary data.</text>
</comment>
<comment type="similarity">
    <text evidence="2 12">Belongs to the amiloride-sensitive sodium channel (TC 1.A.6) family.</text>
</comment>
<accession>A0A8J2QRU1</accession>
<evidence type="ECO:0000256" key="11">
    <source>
        <dbReference type="ARBA" id="ARBA00023303"/>
    </source>
</evidence>
<dbReference type="PANTHER" id="PTHR11690:SF288">
    <property type="entry name" value="AMILORIDE-SENSITIVE NA+ CHANNEL-RELATED"/>
    <property type="match status" value="1"/>
</dbReference>
<evidence type="ECO:0000256" key="9">
    <source>
        <dbReference type="ARBA" id="ARBA00023136"/>
    </source>
</evidence>
<dbReference type="Gene3D" id="2.60.470.10">
    <property type="entry name" value="Acid-sensing ion channels like domains"/>
    <property type="match status" value="1"/>
</dbReference>
<keyword evidence="6 13" id="KW-1133">Transmembrane helix</keyword>
<keyword evidence="4 12" id="KW-0894">Sodium channel</keyword>
<dbReference type="InterPro" id="IPR001873">
    <property type="entry name" value="ENaC"/>
</dbReference>
<sequence length="381" mass="43348">MVCDIGLARYFGDKFSDAKETVENIKELSPKINDTFHSCRWKNFLSDCLDIFLPIITEEGVCYTFNTLGAEELFRVENLNKDYDYLEHSKRNSNLWTLEDGYPPNSPVETYPHRGTVFGIKSGLKAVFKFKGIDQDFLCRGPVEGFKILLHNPAELPRLSKKFFRVPLAQEVIVAVKPNMMTTSKGLISLDSSKRQCYFPKDRYLQYFKIYTQANCEIECLSNFTYARCGCVHFGMPLELATAAIQTHLEKNTSHNGILSKALLVASKCKCLQSCTSIEYDAETSQGVFSWQNALKAHNIVIQENTNFSVSLVSIFFKEDQFITSRRSELYGRTEFLANVGGLLGLFLGFSILSVAEILYFLTLRIWFFVKTPSNKLEANP</sequence>
<dbReference type="OrthoDB" id="6021021at2759"/>
<evidence type="ECO:0000256" key="8">
    <source>
        <dbReference type="ARBA" id="ARBA00023065"/>
    </source>
</evidence>
<dbReference type="PRINTS" id="PR01078">
    <property type="entry name" value="AMINACHANNEL"/>
</dbReference>
<protein>
    <submittedName>
        <fullName evidence="14">(African queen) hypothetical protein</fullName>
    </submittedName>
</protein>
<dbReference type="EMBL" id="CAKASE010000051">
    <property type="protein sequence ID" value="CAG9564748.1"/>
    <property type="molecule type" value="Genomic_DNA"/>
</dbReference>
<gene>
    <name evidence="14" type="ORF">DCHRY22_LOCUS5696</name>
</gene>
<organism evidence="14 15">
    <name type="scientific">Danaus chrysippus</name>
    <name type="common">African queen</name>
    <dbReference type="NCBI Taxonomy" id="151541"/>
    <lineage>
        <taxon>Eukaryota</taxon>
        <taxon>Metazoa</taxon>
        <taxon>Ecdysozoa</taxon>
        <taxon>Arthropoda</taxon>
        <taxon>Hexapoda</taxon>
        <taxon>Insecta</taxon>
        <taxon>Pterygota</taxon>
        <taxon>Neoptera</taxon>
        <taxon>Endopterygota</taxon>
        <taxon>Lepidoptera</taxon>
        <taxon>Glossata</taxon>
        <taxon>Ditrysia</taxon>
        <taxon>Papilionoidea</taxon>
        <taxon>Nymphalidae</taxon>
        <taxon>Danainae</taxon>
        <taxon>Danaini</taxon>
        <taxon>Danaina</taxon>
        <taxon>Danaus</taxon>
        <taxon>Anosia</taxon>
    </lineage>
</organism>
<dbReference type="PANTHER" id="PTHR11690">
    <property type="entry name" value="AMILORIDE-SENSITIVE SODIUM CHANNEL-RELATED"/>
    <property type="match status" value="1"/>
</dbReference>
<evidence type="ECO:0000256" key="13">
    <source>
        <dbReference type="SAM" id="Phobius"/>
    </source>
</evidence>
<comment type="subcellular location">
    <subcellularLocation>
        <location evidence="1">Membrane</location>
        <topology evidence="1">Multi-pass membrane protein</topology>
    </subcellularLocation>
</comment>
<dbReference type="GO" id="GO:0015280">
    <property type="term" value="F:ligand-gated sodium channel activity"/>
    <property type="evidence" value="ECO:0007669"/>
    <property type="project" value="TreeGrafter"/>
</dbReference>
<keyword evidence="9 13" id="KW-0472">Membrane</keyword>
<keyword evidence="15" id="KW-1185">Reference proteome</keyword>
<evidence type="ECO:0000256" key="7">
    <source>
        <dbReference type="ARBA" id="ARBA00023053"/>
    </source>
</evidence>
<proteinExistence type="inferred from homology"/>
<evidence type="ECO:0000256" key="10">
    <source>
        <dbReference type="ARBA" id="ARBA00023201"/>
    </source>
</evidence>
<keyword evidence="8 12" id="KW-0406">Ion transport</keyword>
<evidence type="ECO:0000313" key="14">
    <source>
        <dbReference type="EMBL" id="CAG9564748.1"/>
    </source>
</evidence>
<dbReference type="AlphaFoldDB" id="A0A8J2QRU1"/>
<evidence type="ECO:0000256" key="12">
    <source>
        <dbReference type="RuleBase" id="RU000679"/>
    </source>
</evidence>
<evidence type="ECO:0000256" key="5">
    <source>
        <dbReference type="ARBA" id="ARBA00022692"/>
    </source>
</evidence>
<dbReference type="GO" id="GO:0005886">
    <property type="term" value="C:plasma membrane"/>
    <property type="evidence" value="ECO:0007669"/>
    <property type="project" value="TreeGrafter"/>
</dbReference>
<name>A0A8J2QRU1_9NEOP</name>
<keyword evidence="7" id="KW-0915">Sodium</keyword>
<dbReference type="Pfam" id="PF00858">
    <property type="entry name" value="ASC"/>
    <property type="match status" value="1"/>
</dbReference>
<feature type="transmembrane region" description="Helical" evidence="13">
    <location>
        <begin position="336"/>
        <end position="362"/>
    </location>
</feature>
<evidence type="ECO:0000313" key="15">
    <source>
        <dbReference type="Proteomes" id="UP000789524"/>
    </source>
</evidence>
<evidence type="ECO:0000256" key="1">
    <source>
        <dbReference type="ARBA" id="ARBA00004141"/>
    </source>
</evidence>
<dbReference type="Gene3D" id="1.10.287.770">
    <property type="entry name" value="YojJ-like"/>
    <property type="match status" value="1"/>
</dbReference>
<reference evidence="14" key="1">
    <citation type="submission" date="2021-09" db="EMBL/GenBank/DDBJ databases">
        <authorList>
            <person name="Martin H S."/>
        </authorList>
    </citation>
    <scope>NUCLEOTIDE SEQUENCE</scope>
</reference>
<evidence type="ECO:0000256" key="4">
    <source>
        <dbReference type="ARBA" id="ARBA00022461"/>
    </source>
</evidence>